<keyword evidence="1" id="KW-0812">Transmembrane</keyword>
<comment type="caution">
    <text evidence="2">The sequence shown here is derived from an EMBL/GenBank/DDBJ whole genome shotgun (WGS) entry which is preliminary data.</text>
</comment>
<keyword evidence="1" id="KW-1133">Transmembrane helix</keyword>
<evidence type="ECO:0000313" key="3">
    <source>
        <dbReference type="Proteomes" id="UP001519342"/>
    </source>
</evidence>
<keyword evidence="1" id="KW-0472">Membrane</keyword>
<name>A0ABS4GCJ8_9FIRM</name>
<dbReference type="Proteomes" id="UP001519342">
    <property type="component" value="Unassembled WGS sequence"/>
</dbReference>
<dbReference type="EMBL" id="JAGGKS010000003">
    <property type="protein sequence ID" value="MBP1925382.1"/>
    <property type="molecule type" value="Genomic_DNA"/>
</dbReference>
<gene>
    <name evidence="2" type="ORF">J2Z76_001241</name>
</gene>
<proteinExistence type="predicted"/>
<evidence type="ECO:0000256" key="1">
    <source>
        <dbReference type="SAM" id="Phobius"/>
    </source>
</evidence>
<keyword evidence="3" id="KW-1185">Reference proteome</keyword>
<organism evidence="2 3">
    <name type="scientific">Sedimentibacter acidaminivorans</name>
    <dbReference type="NCBI Taxonomy" id="913099"/>
    <lineage>
        <taxon>Bacteria</taxon>
        <taxon>Bacillati</taxon>
        <taxon>Bacillota</taxon>
        <taxon>Tissierellia</taxon>
        <taxon>Sedimentibacter</taxon>
    </lineage>
</organism>
<evidence type="ECO:0000313" key="2">
    <source>
        <dbReference type="EMBL" id="MBP1925382.1"/>
    </source>
</evidence>
<sequence>MVRFILYGLILNIIDIIVELFLHMYYNKIQLIYTNTINCFKTKGEHKLITGELRNKVDKVWEIFWTGGITNPSKVIYMNICFQKLLFYLTIESYFHKIY</sequence>
<protein>
    <submittedName>
        <fullName evidence="2">Uncharacterized protein</fullName>
    </submittedName>
</protein>
<feature type="transmembrane region" description="Helical" evidence="1">
    <location>
        <begin position="6"/>
        <end position="26"/>
    </location>
</feature>
<reference evidence="2 3" key="1">
    <citation type="submission" date="2021-03" db="EMBL/GenBank/DDBJ databases">
        <title>Genomic Encyclopedia of Type Strains, Phase IV (KMG-IV): sequencing the most valuable type-strain genomes for metagenomic binning, comparative biology and taxonomic classification.</title>
        <authorList>
            <person name="Goeker M."/>
        </authorList>
    </citation>
    <scope>NUCLEOTIDE SEQUENCE [LARGE SCALE GENOMIC DNA]</scope>
    <source>
        <strain evidence="2 3">DSM 24004</strain>
    </source>
</reference>
<accession>A0ABS4GCJ8</accession>